<evidence type="ECO:0000313" key="1">
    <source>
        <dbReference type="EMBL" id="KAG9267236.1"/>
    </source>
</evidence>
<organism evidence="1 2">
    <name type="scientific">Astyanax mexicanus</name>
    <name type="common">Blind cave fish</name>
    <name type="synonym">Astyanax fasciatus mexicanus</name>
    <dbReference type="NCBI Taxonomy" id="7994"/>
    <lineage>
        <taxon>Eukaryota</taxon>
        <taxon>Metazoa</taxon>
        <taxon>Chordata</taxon>
        <taxon>Craniata</taxon>
        <taxon>Vertebrata</taxon>
        <taxon>Euteleostomi</taxon>
        <taxon>Actinopterygii</taxon>
        <taxon>Neopterygii</taxon>
        <taxon>Teleostei</taxon>
        <taxon>Ostariophysi</taxon>
        <taxon>Characiformes</taxon>
        <taxon>Characoidei</taxon>
        <taxon>Acestrorhamphidae</taxon>
        <taxon>Acestrorhamphinae</taxon>
        <taxon>Astyanax</taxon>
    </lineage>
</organism>
<accession>A0A8T2LD63</accession>
<name>A0A8T2LD63_ASTMX</name>
<protein>
    <submittedName>
        <fullName evidence="1">Uncharacterized protein</fullName>
    </submittedName>
</protein>
<dbReference type="AlphaFoldDB" id="A0A8T2LD63"/>
<sequence length="578" mass="65067">MQTLLLRGNQYLCQTVHYCALFSSIVQLKEEPHLVYMAGICPCASALVNLCKAGLSFPAAFDKGLAMEAASLGMHYDPLNTQDSPPTSNKVLVTVIRNDIEVSKRVLNVTGTADLIEQTLSQQRDSVFHRLLKYNPEFNDYIDDDDEPLKHLDRYQIILMEAKQNEKESLRQTDSVHSFDAPGLVALIKNKAPSVLAEYEKTGTLSLTSRKLLVRTGVSSLVERRGFYPSSADKLMLAKSMIAVFPSLMIKIQEENKGFEHLYDPVSHCGFIEMKLRNLRRSLHDDQRRYRKRRRSSEGSAGAVTLQVIAEGEDESTQDWITATKRMRPSPENLASIKMGMEKTFNNRRLWITTQSPTIEEIFHQYPRFVDLPYLFDAEFAKIFPGKENQFLRKWEGHIVPKLLKVARLENENDPDVLSAGEESDESRCLRALKSLTSFLPPTATGRNKGWSKCSVKSALSYILEVKQTGTSIPSLYQEQTAGAAEVQQPKLVCLGDPCSAAQYIIVAKHDKVAIPLQDEGLTCALDKLFKMLWVCNVAYPVQLNSVYSFIEHVYDLPISGPKRSKVLELIAKLRALG</sequence>
<reference evidence="1 2" key="1">
    <citation type="submission" date="2021-07" db="EMBL/GenBank/DDBJ databases">
        <authorList>
            <person name="Imarazene B."/>
            <person name="Zahm M."/>
            <person name="Klopp C."/>
            <person name="Cabau C."/>
            <person name="Beille S."/>
            <person name="Jouanno E."/>
            <person name="Castinel A."/>
            <person name="Lluch J."/>
            <person name="Gil L."/>
            <person name="Kuchtly C."/>
            <person name="Lopez Roques C."/>
            <person name="Donnadieu C."/>
            <person name="Parrinello H."/>
            <person name="Journot L."/>
            <person name="Du K."/>
            <person name="Schartl M."/>
            <person name="Retaux S."/>
            <person name="Guiguen Y."/>
        </authorList>
    </citation>
    <scope>NUCLEOTIDE SEQUENCE [LARGE SCALE GENOMIC DNA]</scope>
    <source>
        <strain evidence="1">Pach_M1</strain>
        <tissue evidence="1">Testis</tissue>
    </source>
</reference>
<gene>
    <name evidence="1" type="ORF">AMEX_G18058</name>
</gene>
<dbReference type="EMBL" id="JAICCE010000015">
    <property type="protein sequence ID" value="KAG9267236.1"/>
    <property type="molecule type" value="Genomic_DNA"/>
</dbReference>
<comment type="caution">
    <text evidence="1">The sequence shown here is derived from an EMBL/GenBank/DDBJ whole genome shotgun (WGS) entry which is preliminary data.</text>
</comment>
<proteinExistence type="predicted"/>
<evidence type="ECO:0000313" key="2">
    <source>
        <dbReference type="Proteomes" id="UP000752171"/>
    </source>
</evidence>
<dbReference type="Proteomes" id="UP000752171">
    <property type="component" value="Unassembled WGS sequence"/>
</dbReference>
<dbReference type="PANTHER" id="PTHR31025">
    <property type="entry name" value="SI:CH211-196P9.1-RELATED"/>
    <property type="match status" value="1"/>
</dbReference>
<dbReference type="PANTHER" id="PTHR31025:SF28">
    <property type="match status" value="1"/>
</dbReference>